<reference evidence="3" key="2">
    <citation type="submission" date="2025-08" db="UniProtKB">
        <authorList>
            <consortium name="Ensembl"/>
        </authorList>
    </citation>
    <scope>IDENTIFICATION</scope>
</reference>
<feature type="transmembrane region" description="Helical" evidence="2">
    <location>
        <begin position="217"/>
        <end position="241"/>
    </location>
</feature>
<reference evidence="3 4" key="1">
    <citation type="journal article" date="2010" name="Nature">
        <title>The genome of a songbird.</title>
        <authorList>
            <person name="Warren W.C."/>
            <person name="Clayton D.F."/>
            <person name="Ellegren H."/>
            <person name="Arnold A.P."/>
            <person name="Hillier L.W."/>
            <person name="Kunstner A."/>
            <person name="Searle S."/>
            <person name="White S."/>
            <person name="Vilella A.J."/>
            <person name="Fairley S."/>
            <person name="Heger A."/>
            <person name="Kong L."/>
            <person name="Ponting C.P."/>
            <person name="Jarvis E.D."/>
            <person name="Mello C.V."/>
            <person name="Minx P."/>
            <person name="Lovell P."/>
            <person name="Velho T.A."/>
            <person name="Ferris M."/>
            <person name="Balakrishnan C.N."/>
            <person name="Sinha S."/>
            <person name="Blatti C."/>
            <person name="London S.E."/>
            <person name="Li Y."/>
            <person name="Lin Y.C."/>
            <person name="George J."/>
            <person name="Sweedler J."/>
            <person name="Southey B."/>
            <person name="Gunaratne P."/>
            <person name="Watson M."/>
            <person name="Nam K."/>
            <person name="Backstrom N."/>
            <person name="Smeds L."/>
            <person name="Nabholz B."/>
            <person name="Itoh Y."/>
            <person name="Whitney O."/>
            <person name="Pfenning A.R."/>
            <person name="Howard J."/>
            <person name="Volker M."/>
            <person name="Skinner B.M."/>
            <person name="Griffin D.K."/>
            <person name="Ye L."/>
            <person name="McLaren W.M."/>
            <person name="Flicek P."/>
            <person name="Quesada V."/>
            <person name="Velasco G."/>
            <person name="Lopez-Otin C."/>
            <person name="Puente X.S."/>
            <person name="Olender T."/>
            <person name="Lancet D."/>
            <person name="Smit A.F."/>
            <person name="Hubley R."/>
            <person name="Konkel M.K."/>
            <person name="Walker J.A."/>
            <person name="Batzer M.A."/>
            <person name="Gu W."/>
            <person name="Pollock D.D."/>
            <person name="Chen L."/>
            <person name="Cheng Z."/>
            <person name="Eichler E.E."/>
            <person name="Stapley J."/>
            <person name="Slate J."/>
            <person name="Ekblom R."/>
            <person name="Birkhead T."/>
            <person name="Burke T."/>
            <person name="Burt D."/>
            <person name="Scharff C."/>
            <person name="Adam I."/>
            <person name="Richard H."/>
            <person name="Sultan M."/>
            <person name="Soldatov A."/>
            <person name="Lehrach H."/>
            <person name="Edwards S.V."/>
            <person name="Yang S.P."/>
            <person name="Li X."/>
            <person name="Graves T."/>
            <person name="Fulton L."/>
            <person name="Nelson J."/>
            <person name="Chinwalla A."/>
            <person name="Hou S."/>
            <person name="Mardis E.R."/>
            <person name="Wilson R.K."/>
        </authorList>
    </citation>
    <scope>NUCLEOTIDE SEQUENCE [LARGE SCALE GENOMIC DNA]</scope>
</reference>
<protein>
    <submittedName>
        <fullName evidence="3">Uncharacterized protein</fullName>
    </submittedName>
</protein>
<dbReference type="Ensembl" id="ENSTGUT00000034024.1">
    <property type="protein sequence ID" value="ENSTGUP00000022113.1"/>
    <property type="gene ID" value="ENSTGUG00000028730.1"/>
</dbReference>
<organism evidence="3 4">
    <name type="scientific">Taeniopygia guttata</name>
    <name type="common">Zebra finch</name>
    <name type="synonym">Poephila guttata</name>
    <dbReference type="NCBI Taxonomy" id="59729"/>
    <lineage>
        <taxon>Eukaryota</taxon>
        <taxon>Metazoa</taxon>
        <taxon>Chordata</taxon>
        <taxon>Craniata</taxon>
        <taxon>Vertebrata</taxon>
        <taxon>Euteleostomi</taxon>
        <taxon>Archelosauria</taxon>
        <taxon>Archosauria</taxon>
        <taxon>Dinosauria</taxon>
        <taxon>Saurischia</taxon>
        <taxon>Theropoda</taxon>
        <taxon>Coelurosauria</taxon>
        <taxon>Aves</taxon>
        <taxon>Neognathae</taxon>
        <taxon>Neoaves</taxon>
        <taxon>Telluraves</taxon>
        <taxon>Australaves</taxon>
        <taxon>Passeriformes</taxon>
        <taxon>Passeroidea</taxon>
        <taxon>Estrildidae</taxon>
        <taxon>Estrildinae</taxon>
        <taxon>Taeniopygia</taxon>
    </lineage>
</organism>
<feature type="compositionally biased region" description="Pro residues" evidence="1">
    <location>
        <begin position="136"/>
        <end position="154"/>
    </location>
</feature>
<evidence type="ECO:0000256" key="2">
    <source>
        <dbReference type="SAM" id="Phobius"/>
    </source>
</evidence>
<keyword evidence="2" id="KW-0812">Transmembrane</keyword>
<feature type="region of interest" description="Disordered" evidence="1">
    <location>
        <begin position="80"/>
        <end position="156"/>
    </location>
</feature>
<dbReference type="AlphaFoldDB" id="A0A674GH82"/>
<reference evidence="3" key="3">
    <citation type="submission" date="2025-09" db="UniProtKB">
        <authorList>
            <consortium name="Ensembl"/>
        </authorList>
    </citation>
    <scope>IDENTIFICATION</scope>
</reference>
<name>A0A674GH82_TAEGU</name>
<evidence type="ECO:0000256" key="1">
    <source>
        <dbReference type="SAM" id="MobiDB-lite"/>
    </source>
</evidence>
<proteinExistence type="predicted"/>
<keyword evidence="2" id="KW-1133">Transmembrane helix</keyword>
<feature type="compositionally biased region" description="Low complexity" evidence="1">
    <location>
        <begin position="80"/>
        <end position="107"/>
    </location>
</feature>
<dbReference type="InParanoid" id="A0A674GH82"/>
<sequence>MEEILPNVQHKAPLVQLNTVPSSYLWLPGNRARTPPGYHVLPAVVESDKITPERPVLQAEPPLCCSPFPSSAALLWPRSSAAPRAKPAPPGAGAAPRAARVTPRRAGPGQGCGAGTARQEAAAAPAAGPARAASPRPGPAGPAALPRPSPPPSPTLDHVAVDGGAELLSRRAVPVLPVDDPHLLEEGGLAALARAQQQDLDEALHVGLLAVEALVDLLGLALLLGLAAGPSVLLSLSPLACQRGTRI</sequence>
<keyword evidence="4" id="KW-1185">Reference proteome</keyword>
<keyword evidence="2" id="KW-0472">Membrane</keyword>
<evidence type="ECO:0000313" key="3">
    <source>
        <dbReference type="Ensembl" id="ENSTGUP00000022113.1"/>
    </source>
</evidence>
<accession>A0A674GH82</accession>
<dbReference type="Proteomes" id="UP000007754">
    <property type="component" value="Chromosome 18"/>
</dbReference>
<feature type="compositionally biased region" description="Low complexity" evidence="1">
    <location>
        <begin position="121"/>
        <end position="135"/>
    </location>
</feature>
<evidence type="ECO:0000313" key="4">
    <source>
        <dbReference type="Proteomes" id="UP000007754"/>
    </source>
</evidence>
<dbReference type="GeneTree" id="ENSGT00940000178967"/>